<dbReference type="EMBL" id="JBHTBH010000007">
    <property type="protein sequence ID" value="MFC7329283.1"/>
    <property type="molecule type" value="Genomic_DNA"/>
</dbReference>
<gene>
    <name evidence="2" type="ORF">ACFQRF_16225</name>
</gene>
<dbReference type="Gene3D" id="3.20.20.220">
    <property type="match status" value="1"/>
</dbReference>
<reference evidence="3" key="1">
    <citation type="journal article" date="2019" name="Int. J. Syst. Evol. Microbiol.">
        <title>The Global Catalogue of Microorganisms (GCM) 10K type strain sequencing project: providing services to taxonomists for standard genome sequencing and annotation.</title>
        <authorList>
            <consortium name="The Broad Institute Genomics Platform"/>
            <consortium name="The Broad Institute Genome Sequencing Center for Infectious Disease"/>
            <person name="Wu L."/>
            <person name="Ma J."/>
        </authorList>
    </citation>
    <scope>NUCLEOTIDE SEQUENCE [LARGE SCALE GENOMIC DNA]</scope>
    <source>
        <strain evidence="3">CGMCC 4.7382</strain>
    </source>
</reference>
<dbReference type="SUPFAM" id="SSF51730">
    <property type="entry name" value="FAD-linked oxidoreductase"/>
    <property type="match status" value="1"/>
</dbReference>
<keyword evidence="3" id="KW-1185">Reference proteome</keyword>
<evidence type="ECO:0000313" key="2">
    <source>
        <dbReference type="EMBL" id="MFC7329283.1"/>
    </source>
</evidence>
<accession>A0ABW2KHA2</accession>
<evidence type="ECO:0000256" key="1">
    <source>
        <dbReference type="ARBA" id="ARBA00023002"/>
    </source>
</evidence>
<proteinExistence type="predicted"/>
<dbReference type="InterPro" id="IPR029041">
    <property type="entry name" value="FAD-linked_oxidoreductase-like"/>
</dbReference>
<dbReference type="RefSeq" id="WP_379871933.1">
    <property type="nucleotide sequence ID" value="NZ_JBHTBH010000007.1"/>
</dbReference>
<name>A0ABW2KHA2_9ACTN</name>
<comment type="caution">
    <text evidence="2">The sequence shown here is derived from an EMBL/GenBank/DDBJ whole genome shotgun (WGS) entry which is preliminary data.</text>
</comment>
<keyword evidence="1" id="KW-0560">Oxidoreductase</keyword>
<evidence type="ECO:0000313" key="3">
    <source>
        <dbReference type="Proteomes" id="UP001596540"/>
    </source>
</evidence>
<organism evidence="2 3">
    <name type="scientific">Marinactinospora rubrisoli</name>
    <dbReference type="NCBI Taxonomy" id="2715399"/>
    <lineage>
        <taxon>Bacteria</taxon>
        <taxon>Bacillati</taxon>
        <taxon>Actinomycetota</taxon>
        <taxon>Actinomycetes</taxon>
        <taxon>Streptosporangiales</taxon>
        <taxon>Nocardiopsidaceae</taxon>
        <taxon>Marinactinospora</taxon>
    </lineage>
</organism>
<dbReference type="Proteomes" id="UP001596540">
    <property type="component" value="Unassembled WGS sequence"/>
</dbReference>
<sequence length="287" mass="29580">MVTLRAPSAAIGAVRALRAHARGVPALSGAGVEADVAVRVAGTLAERGFGGSLQYIAAPAGHPEQAEEHTRDCLRLLDRVADAGLAGRADVLLRPGALGLGLGPEGRALAADNLARICAAARETGTRVTLDAEDGPGNPASAAPRLVAEVRAVHPALGGTLPPYPGPSAADLRALAAPGARVRLRGADRPRPPVPGRHAADLAFVRTLRTLMPGPASLVVATRDPRLIEIAGTLAVLHERSSGGLEYELPHGVRPVHLYRLRARGARVRVRVLIGRAGLGPPRRIAG</sequence>
<protein>
    <submittedName>
        <fullName evidence="2">Proline dehydrogenase</fullName>
    </submittedName>
</protein>